<sequence length="147" mass="15247">MLLQLLAAAIGKGTVPVITLSGGTFVHTVTDPSNAQSGIRLQAGGGMQEQEAGSFIGRSTATDWIIPNGAASADYDCRVTSVVGDAFDNAAAADDVWINCGSDRTWNTLQSTVGNKLTTFDFEIRDPEGVTVASTEYSINSIVDSGG</sequence>
<dbReference type="EMBL" id="LAZR01020622">
    <property type="protein sequence ID" value="KKL88234.1"/>
    <property type="molecule type" value="Genomic_DNA"/>
</dbReference>
<gene>
    <name evidence="1" type="ORF">LCGC14_1926740</name>
</gene>
<comment type="caution">
    <text evidence="1">The sequence shown here is derived from an EMBL/GenBank/DDBJ whole genome shotgun (WGS) entry which is preliminary data.</text>
</comment>
<dbReference type="AlphaFoldDB" id="A0A0F9FP25"/>
<accession>A0A0F9FP25</accession>
<reference evidence="1" key="1">
    <citation type="journal article" date="2015" name="Nature">
        <title>Complex archaea that bridge the gap between prokaryotes and eukaryotes.</title>
        <authorList>
            <person name="Spang A."/>
            <person name="Saw J.H."/>
            <person name="Jorgensen S.L."/>
            <person name="Zaremba-Niedzwiedzka K."/>
            <person name="Martijn J."/>
            <person name="Lind A.E."/>
            <person name="van Eijk R."/>
            <person name="Schleper C."/>
            <person name="Guy L."/>
            <person name="Ettema T.J."/>
        </authorList>
    </citation>
    <scope>NUCLEOTIDE SEQUENCE</scope>
</reference>
<evidence type="ECO:0000313" key="1">
    <source>
        <dbReference type="EMBL" id="KKL88234.1"/>
    </source>
</evidence>
<protein>
    <submittedName>
        <fullName evidence="1">Uncharacterized protein</fullName>
    </submittedName>
</protein>
<name>A0A0F9FP25_9ZZZZ</name>
<proteinExistence type="predicted"/>
<organism evidence="1">
    <name type="scientific">marine sediment metagenome</name>
    <dbReference type="NCBI Taxonomy" id="412755"/>
    <lineage>
        <taxon>unclassified sequences</taxon>
        <taxon>metagenomes</taxon>
        <taxon>ecological metagenomes</taxon>
    </lineage>
</organism>